<accession>A0AAN7HKJ4</accession>
<dbReference type="SMART" id="SM00361">
    <property type="entry name" value="RRM_1"/>
    <property type="match status" value="2"/>
</dbReference>
<dbReference type="GO" id="GO:0003723">
    <property type="term" value="F:RNA binding"/>
    <property type="evidence" value="ECO:0007669"/>
    <property type="project" value="UniProtKB-UniRule"/>
</dbReference>
<dbReference type="PANTHER" id="PTHR23147">
    <property type="entry name" value="SERINE/ARGININE RICH SPLICING FACTOR"/>
    <property type="match status" value="1"/>
</dbReference>
<dbReference type="GeneID" id="89956119"/>
<dbReference type="AlphaFoldDB" id="A0AAN7HKJ4"/>
<comment type="caution">
    <text evidence="3">The sequence shown here is derived from an EMBL/GenBank/DDBJ whole genome shotgun (WGS) entry which is preliminary data.</text>
</comment>
<dbReference type="InterPro" id="IPR000504">
    <property type="entry name" value="RRM_dom"/>
</dbReference>
<evidence type="ECO:0000313" key="4">
    <source>
        <dbReference type="Proteomes" id="UP001304243"/>
    </source>
</evidence>
<dbReference type="Pfam" id="PF00076">
    <property type="entry name" value="RRM_1"/>
    <property type="match status" value="2"/>
</dbReference>
<feature type="domain" description="RRM" evidence="2">
    <location>
        <begin position="27"/>
        <end position="102"/>
    </location>
</feature>
<dbReference type="EMBL" id="JASEJX010000030">
    <property type="protein sequence ID" value="KAK4511219.1"/>
    <property type="molecule type" value="Genomic_DNA"/>
</dbReference>
<dbReference type="SMART" id="SM00360">
    <property type="entry name" value="RRM"/>
    <property type="match status" value="3"/>
</dbReference>
<evidence type="ECO:0000313" key="3">
    <source>
        <dbReference type="EMBL" id="KAK4511219.1"/>
    </source>
</evidence>
<dbReference type="PROSITE" id="PS50102">
    <property type="entry name" value="RRM"/>
    <property type="match status" value="2"/>
</dbReference>
<feature type="domain" description="RRM" evidence="2">
    <location>
        <begin position="204"/>
        <end position="284"/>
    </location>
</feature>
<dbReference type="Gene3D" id="3.30.70.330">
    <property type="match status" value="2"/>
</dbReference>
<evidence type="ECO:0000256" key="1">
    <source>
        <dbReference type="PROSITE-ProRule" id="PRU00176"/>
    </source>
</evidence>
<name>A0AAN7HKJ4_9FUNG</name>
<dbReference type="InterPro" id="IPR003954">
    <property type="entry name" value="RRM_euk-type"/>
</dbReference>
<keyword evidence="4" id="KW-1185">Reference proteome</keyword>
<proteinExistence type="predicted"/>
<protein>
    <submittedName>
        <fullName evidence="3">UBX domain-containing protein 10</fullName>
    </submittedName>
</protein>
<keyword evidence="1" id="KW-0694">RNA-binding</keyword>
<dbReference type="InterPro" id="IPR035979">
    <property type="entry name" value="RBD_domain_sf"/>
</dbReference>
<dbReference type="InterPro" id="IPR012677">
    <property type="entry name" value="Nucleotide-bd_a/b_plait_sf"/>
</dbReference>
<dbReference type="Proteomes" id="UP001304243">
    <property type="component" value="Unassembled WGS sequence"/>
</dbReference>
<evidence type="ECO:0000259" key="2">
    <source>
        <dbReference type="PROSITE" id="PS50102"/>
    </source>
</evidence>
<organism evidence="3 4">
    <name type="scientific">Mucor velutinosus</name>
    <dbReference type="NCBI Taxonomy" id="708070"/>
    <lineage>
        <taxon>Eukaryota</taxon>
        <taxon>Fungi</taxon>
        <taxon>Fungi incertae sedis</taxon>
        <taxon>Mucoromycota</taxon>
        <taxon>Mucoromycotina</taxon>
        <taxon>Mucoromycetes</taxon>
        <taxon>Mucorales</taxon>
        <taxon>Mucorineae</taxon>
        <taxon>Mucoraceae</taxon>
        <taxon>Mucor</taxon>
    </lineage>
</organism>
<reference evidence="3 4" key="1">
    <citation type="submission" date="2022-11" db="EMBL/GenBank/DDBJ databases">
        <title>Mucor velutinosus strain NIH1002 WGS.</title>
        <authorList>
            <person name="Subramanian P."/>
            <person name="Mullikin J.C."/>
            <person name="Segre J.A."/>
            <person name="Zelazny A.M."/>
        </authorList>
    </citation>
    <scope>NUCLEOTIDE SEQUENCE [LARGE SCALE GENOMIC DNA]</scope>
    <source>
        <strain evidence="3 4">NIH1002</strain>
    </source>
</reference>
<dbReference type="SUPFAM" id="SSF54928">
    <property type="entry name" value="RNA-binding domain, RBD"/>
    <property type="match status" value="2"/>
</dbReference>
<dbReference type="RefSeq" id="XP_064677885.1">
    <property type="nucleotide sequence ID" value="XM_064831605.1"/>
</dbReference>
<sequence>MSVVPFQIPENHGVSSDSQKKENPAACVFVARDLKDADLKTSVYEHFLKWGPIMSVKVFKDWLERPYAFVQYEAVDDCKQALREAPKTSIHGRRIRCEPARVNRSICLISLNQPFSKKHVANILSEYGEIEDMNILQPHGKFHSIIIKFKFRDDAIRAYTKLKFPQKNIMNERSHQQWFVEWAAYLNNDNVYGVCGTTCRLDKHTIFIGNLPESINEEDLFIKFTKYGHILDIHLIRKPVYRHTYKKVFAFLKYQGEKETKEAIDSENGALYKDKVIRVCYRQYPCNNHYNNRCNYQINSTSMPYLGYNNSDNNNNNKAFSSINGIEYNNGYHNNVYPTPPSNGYYVDPYSTIIYTVPFYKYT</sequence>
<dbReference type="InterPro" id="IPR050907">
    <property type="entry name" value="SRSF"/>
</dbReference>
<gene>
    <name evidence="3" type="primary">ucp10_2</name>
    <name evidence="3" type="ORF">ATC70_012433</name>
</gene>